<gene>
    <name evidence="12" type="ORF">C8A04DRAFT_27556</name>
</gene>
<comment type="subcellular location">
    <subcellularLocation>
        <location evidence="7">Preautophagosomal structure membrane</location>
        <topology evidence="7">Peripheral membrane protein</topology>
    </subcellularLocation>
    <subcellularLocation>
        <location evidence="7">Vacuole membrane</location>
        <topology evidence="7">Peripheral membrane protein</topology>
    </subcellularLocation>
    <text evidence="7">During pexophagy, accumulates in the vacuolar membrane region, where the peroxisomes contact the vacuole.</text>
</comment>
<feature type="coiled-coil region" evidence="8">
    <location>
        <begin position="779"/>
        <end position="806"/>
    </location>
</feature>
<feature type="compositionally biased region" description="Polar residues" evidence="9">
    <location>
        <begin position="1210"/>
        <end position="1219"/>
    </location>
</feature>
<keyword evidence="3 7" id="KW-0813">Transport</keyword>
<dbReference type="PANTHER" id="PTHR13222:SF1">
    <property type="entry name" value="RB1-INDUCIBLE COILED-COIL PROTEIN 1"/>
    <property type="match status" value="1"/>
</dbReference>
<sequence length="1413" mass="158196">MATQVLIAHTGQCLRVDVSQLTSLDDFKSLVARHVSIPAQCIITLTPQGKPLKLQTIQLETEIFVYDNRLAQPLSTGASPGPNPELQVPKPYIVENPPNSIGNSRSVQAWQELFKVRREWAVGVVEDCRRMAEDTEERYREMDVMMRCLDAAEANLESVIKSVEPRYAELRKWLPEARADYTALTAGWEQYLSFARSIPVSPIMVRFMTRRDLGDANARAQRKATLEDLVNLEMARRTGGHAAAALRNFNTRAAALEKAGTRLFHDAEDVFREYERIIEHHTKPREGDPQQLVGDIEALATKIGTDYETTLGYANSSRDAVVQASKLASNHTERLLPSMSTRALEMDEMLRYATQARNLLAVESLDFMRGLTNITALSHTVKSQLNGMHQEEEFATFDYLRLIQQVPYMYASFVAEAIKRREWFDKMKQDSSTLANEAALFQEEEVKRRRRWYKSIDKTYGPESLGLDSAVPGLEVNLHGEEERWPSTTYEDLEEFRALLQAHKVDPRIAEDIEKMASEMGKPTRQQSKRMKAFKNGSVHEAALGRSALLIRGDDDLLHSLQDDKIKLESKLKTAESRVRRLEDLLHRQTQASRPSLGNLFHAPSQQFSDRVDSTISVKSPVLSEDRRGSAEGTDILAQRVQHLEEQLAAEKERSAALEKDLDGQAARFGDVKGQVDEANSTKKDLLENLEALKREFTEERRSLEGEIKRLQARLEDTEDEIDHFGESRENEKVTFDETIRALRFEVERLTKEKHDETLKSDGKLNFLREETRLHRETLDAQEVKLQAAQGESRNLRKQLDAMSETTDVQSKALHELWEQVSLGDPAPDDLSELVDELSIRVGDAVARARSLDSDTSLLRSELESAQSDVKSARAEQLALAERLSDMEAASIRSRETVAEERAKVAALERELVDGREQLSRLRITIADGETGSESLRKQLEEEETKIALVTEELASRQSHVGSLEEEVQHIKGKLQYSQGKLSDLTALFDMRSVHAKDLTQRLYSQNERLIHLLDRLGFSVTRQDGSTTIQKVPRSERSSQNANDSDPGSSLRRSGTLSSRAAMVSSADLNLLDWVSCSDTESELGRYQAYISTLGSLDMDAVGEAVYRRVRDVEHLARKLQRDARAYRDKARALQKEAHEKIAFKNFKEGDLALFLPTRNQTTGAWAAFNVGFPHYFLREQETHRLRNREWLLARISRVQERVVDLSKSLKNPPQTGKKTGGAESESLNEDDNDNPFDLSDGLRWYLLEAAEDKPGAPSTPGLAKSTVAANNVEAVAERPTQGRGGPKGGVPGIRGAVASGIEGVSKTLSKSLESRRSSTSSRKALPFAGALPRSRDSAVASETNSLRAAPVDGASSTSPAHHDSPQPPRPTDEETTGGTVTDLKPADPRSEQQPPQPQRGIPNDIDHLIGP</sequence>
<feature type="coiled-coil region" evidence="8">
    <location>
        <begin position="558"/>
        <end position="592"/>
    </location>
</feature>
<dbReference type="GO" id="GO:1990316">
    <property type="term" value="C:Atg1/ULK1 kinase complex"/>
    <property type="evidence" value="ECO:0007669"/>
    <property type="project" value="TreeGrafter"/>
</dbReference>
<feature type="compositionally biased region" description="Low complexity" evidence="9">
    <location>
        <begin position="1049"/>
        <end position="1058"/>
    </location>
</feature>
<dbReference type="GO" id="GO:0034045">
    <property type="term" value="C:phagophore assembly site membrane"/>
    <property type="evidence" value="ECO:0007669"/>
    <property type="project" value="UniProtKB-SubCell"/>
</dbReference>
<evidence type="ECO:0000256" key="5">
    <source>
        <dbReference type="ARBA" id="ARBA00023006"/>
    </source>
</evidence>
<reference evidence="12" key="1">
    <citation type="journal article" date="2023" name="Mol. Phylogenet. Evol.">
        <title>Genome-scale phylogeny and comparative genomics of the fungal order Sordariales.</title>
        <authorList>
            <person name="Hensen N."/>
            <person name="Bonometti L."/>
            <person name="Westerberg I."/>
            <person name="Brannstrom I.O."/>
            <person name="Guillou S."/>
            <person name="Cros-Aarteil S."/>
            <person name="Calhoun S."/>
            <person name="Haridas S."/>
            <person name="Kuo A."/>
            <person name="Mondo S."/>
            <person name="Pangilinan J."/>
            <person name="Riley R."/>
            <person name="LaButti K."/>
            <person name="Andreopoulos B."/>
            <person name="Lipzen A."/>
            <person name="Chen C."/>
            <person name="Yan M."/>
            <person name="Daum C."/>
            <person name="Ng V."/>
            <person name="Clum A."/>
            <person name="Steindorff A."/>
            <person name="Ohm R.A."/>
            <person name="Martin F."/>
            <person name="Silar P."/>
            <person name="Natvig D.O."/>
            <person name="Lalanne C."/>
            <person name="Gautier V."/>
            <person name="Ament-Velasquez S.L."/>
            <person name="Kruys A."/>
            <person name="Hutchinson M.I."/>
            <person name="Powell A.J."/>
            <person name="Barry K."/>
            <person name="Miller A.N."/>
            <person name="Grigoriev I.V."/>
            <person name="Debuchy R."/>
            <person name="Gladieux P."/>
            <person name="Hiltunen Thoren M."/>
            <person name="Johannesson H."/>
        </authorList>
    </citation>
    <scope>NUCLEOTIDE SEQUENCE</scope>
    <source>
        <strain evidence="12">CBS 141.50</strain>
    </source>
</reference>
<evidence type="ECO:0000259" key="11">
    <source>
        <dbReference type="Pfam" id="PF10377"/>
    </source>
</evidence>
<evidence type="ECO:0000256" key="1">
    <source>
        <dbReference type="ARBA" id="ARBA00009729"/>
    </source>
</evidence>
<dbReference type="GO" id="GO:0034517">
    <property type="term" value="P:ribophagy"/>
    <property type="evidence" value="ECO:0007669"/>
    <property type="project" value="TreeGrafter"/>
</dbReference>
<evidence type="ECO:0000256" key="6">
    <source>
        <dbReference type="ARBA" id="ARBA00023054"/>
    </source>
</evidence>
<dbReference type="GO" id="GO:0000045">
    <property type="term" value="P:autophagosome assembly"/>
    <property type="evidence" value="ECO:0007669"/>
    <property type="project" value="UniProtKB-UniRule"/>
</dbReference>
<evidence type="ECO:0000256" key="3">
    <source>
        <dbReference type="ARBA" id="ARBA00022448"/>
    </source>
</evidence>
<dbReference type="Proteomes" id="UP001302676">
    <property type="component" value="Unassembled WGS sequence"/>
</dbReference>
<dbReference type="GO" id="GO:0005774">
    <property type="term" value="C:vacuolar membrane"/>
    <property type="evidence" value="ECO:0007669"/>
    <property type="project" value="UniProtKB-SubCell"/>
</dbReference>
<dbReference type="GO" id="GO:0015031">
    <property type="term" value="P:protein transport"/>
    <property type="evidence" value="ECO:0007669"/>
    <property type="project" value="UniProtKB-KW"/>
</dbReference>
<evidence type="ECO:0000256" key="4">
    <source>
        <dbReference type="ARBA" id="ARBA00022927"/>
    </source>
</evidence>
<keyword evidence="13" id="KW-1185">Reference proteome</keyword>
<dbReference type="GO" id="GO:1903599">
    <property type="term" value="P:positive regulation of autophagy of mitochondrion"/>
    <property type="evidence" value="ECO:0007669"/>
    <property type="project" value="UniProtKB-UniRule"/>
</dbReference>
<feature type="domain" description="Autophagy-related protein 11 C-terminal" evidence="11">
    <location>
        <begin position="1105"/>
        <end position="1253"/>
    </location>
</feature>
<dbReference type="GO" id="GO:0061709">
    <property type="term" value="P:reticulophagy"/>
    <property type="evidence" value="ECO:0007669"/>
    <property type="project" value="TreeGrafter"/>
</dbReference>
<reference evidence="12" key="2">
    <citation type="submission" date="2023-05" db="EMBL/GenBank/DDBJ databases">
        <authorList>
            <consortium name="Lawrence Berkeley National Laboratory"/>
            <person name="Steindorff A."/>
            <person name="Hensen N."/>
            <person name="Bonometti L."/>
            <person name="Westerberg I."/>
            <person name="Brannstrom I.O."/>
            <person name="Guillou S."/>
            <person name="Cros-Aarteil S."/>
            <person name="Calhoun S."/>
            <person name="Haridas S."/>
            <person name="Kuo A."/>
            <person name="Mondo S."/>
            <person name="Pangilinan J."/>
            <person name="Riley R."/>
            <person name="Labutti K."/>
            <person name="Andreopoulos B."/>
            <person name="Lipzen A."/>
            <person name="Chen C."/>
            <person name="Yanf M."/>
            <person name="Daum C."/>
            <person name="Ng V."/>
            <person name="Clum A."/>
            <person name="Ohm R."/>
            <person name="Martin F."/>
            <person name="Silar P."/>
            <person name="Natvig D."/>
            <person name="Lalanne C."/>
            <person name="Gautier V."/>
            <person name="Ament-Velasquez S.L."/>
            <person name="Kruys A."/>
            <person name="Hutchinson M.I."/>
            <person name="Powell A.J."/>
            <person name="Barry K."/>
            <person name="Miller A.N."/>
            <person name="Grigoriev I.V."/>
            <person name="Debuchy R."/>
            <person name="Gladieux P."/>
            <person name="Thoren M.H."/>
            <person name="Johannesson H."/>
        </authorList>
    </citation>
    <scope>NUCLEOTIDE SEQUENCE</scope>
    <source>
        <strain evidence="12">CBS 141.50</strain>
    </source>
</reference>
<feature type="domain" description="Autophagy protein ATG17-like" evidence="10">
    <location>
        <begin position="115"/>
        <end position="456"/>
    </location>
</feature>
<keyword evidence="4 7" id="KW-0653">Protein transport</keyword>
<feature type="region of interest" description="Disordered" evidence="9">
    <location>
        <begin position="1310"/>
        <end position="1413"/>
    </location>
</feature>
<feature type="compositionally biased region" description="Gly residues" evidence="9">
    <location>
        <begin position="1284"/>
        <end position="1294"/>
    </location>
</feature>
<dbReference type="InterPro" id="IPR040040">
    <property type="entry name" value="ATG11"/>
</dbReference>
<feature type="coiled-coil region" evidence="8">
    <location>
        <begin position="856"/>
        <end position="953"/>
    </location>
</feature>
<dbReference type="Gene3D" id="1.10.287.1490">
    <property type="match status" value="1"/>
</dbReference>
<dbReference type="InterPro" id="IPR045326">
    <property type="entry name" value="ATG17-like_dom"/>
</dbReference>
<feature type="coiled-coil region" evidence="8">
    <location>
        <begin position="634"/>
        <end position="728"/>
    </location>
</feature>
<protein>
    <recommendedName>
        <fullName evidence="2 7">Autophagy-related protein 11</fullName>
    </recommendedName>
</protein>
<dbReference type="Pfam" id="PF10377">
    <property type="entry name" value="ATG11"/>
    <property type="match status" value="1"/>
</dbReference>
<feature type="region of interest" description="Disordered" evidence="9">
    <location>
        <begin position="1277"/>
        <end position="1296"/>
    </location>
</feature>
<dbReference type="Pfam" id="PF04108">
    <property type="entry name" value="ATG17_like"/>
    <property type="match status" value="1"/>
</dbReference>
<proteinExistence type="inferred from homology"/>
<dbReference type="GO" id="GO:0019901">
    <property type="term" value="F:protein kinase binding"/>
    <property type="evidence" value="ECO:0007669"/>
    <property type="project" value="TreeGrafter"/>
</dbReference>
<dbReference type="EMBL" id="MU853575">
    <property type="protein sequence ID" value="KAK4144620.1"/>
    <property type="molecule type" value="Genomic_DNA"/>
</dbReference>
<evidence type="ECO:0000256" key="8">
    <source>
        <dbReference type="SAM" id="Coils"/>
    </source>
</evidence>
<name>A0AAN6ZMD3_9PEZI</name>
<keyword evidence="7" id="KW-0472">Membrane</keyword>
<feature type="region of interest" description="Disordered" evidence="9">
    <location>
        <begin position="1025"/>
        <end position="1058"/>
    </location>
</feature>
<feature type="coiled-coil region" evidence="8">
    <location>
        <begin position="1111"/>
        <end position="1138"/>
    </location>
</feature>
<evidence type="ECO:0000256" key="2">
    <source>
        <dbReference type="ARBA" id="ARBA00013804"/>
    </source>
</evidence>
<feature type="compositionally biased region" description="Low complexity" evidence="9">
    <location>
        <begin position="1310"/>
        <end position="1325"/>
    </location>
</feature>
<evidence type="ECO:0000313" key="13">
    <source>
        <dbReference type="Proteomes" id="UP001302676"/>
    </source>
</evidence>
<dbReference type="GO" id="GO:0000422">
    <property type="term" value="P:autophagy of mitochondrion"/>
    <property type="evidence" value="ECO:0007669"/>
    <property type="project" value="TreeGrafter"/>
</dbReference>
<feature type="region of interest" description="Disordered" evidence="9">
    <location>
        <begin position="1208"/>
        <end position="1237"/>
    </location>
</feature>
<accession>A0AAN6ZMD3</accession>
<comment type="caution">
    <text evidence="12">The sequence shown here is derived from an EMBL/GenBank/DDBJ whole genome shotgun (WGS) entry which is preliminary data.</text>
</comment>
<dbReference type="GeneID" id="87816939"/>
<evidence type="ECO:0000256" key="7">
    <source>
        <dbReference type="RuleBase" id="RU367075"/>
    </source>
</evidence>
<keyword evidence="7" id="KW-0926">Vacuole</keyword>
<evidence type="ECO:0000313" key="12">
    <source>
        <dbReference type="EMBL" id="KAK4144620.1"/>
    </source>
</evidence>
<dbReference type="PANTHER" id="PTHR13222">
    <property type="entry name" value="RB1-INDUCIBLE COILED-COIL"/>
    <property type="match status" value="1"/>
</dbReference>
<dbReference type="InterPro" id="IPR019460">
    <property type="entry name" value="Atg11_C"/>
</dbReference>
<comment type="subunit">
    <text evidence="7">Homodimer.</text>
</comment>
<keyword evidence="6 8" id="KW-0175">Coiled coil</keyword>
<evidence type="ECO:0000259" key="10">
    <source>
        <dbReference type="Pfam" id="PF04108"/>
    </source>
</evidence>
<organism evidence="12 13">
    <name type="scientific">Dichotomopilus funicola</name>
    <dbReference type="NCBI Taxonomy" id="1934379"/>
    <lineage>
        <taxon>Eukaryota</taxon>
        <taxon>Fungi</taxon>
        <taxon>Dikarya</taxon>
        <taxon>Ascomycota</taxon>
        <taxon>Pezizomycotina</taxon>
        <taxon>Sordariomycetes</taxon>
        <taxon>Sordariomycetidae</taxon>
        <taxon>Sordariales</taxon>
        <taxon>Chaetomiaceae</taxon>
        <taxon>Dichotomopilus</taxon>
    </lineage>
</organism>
<dbReference type="RefSeq" id="XP_062637991.1">
    <property type="nucleotide sequence ID" value="XM_062780326.1"/>
</dbReference>
<comment type="function">
    <text evidence="7">Involved in cytoplasm to vacuole transport (Cvt), pexophagy, mitophagy and nucleophagy. Recruits mitochondria for their selective degradation via autophagy (mitophagy) during starvation. Works as scaffold proteins that recruit ATG proteins to the pre-autophagosome (PAS), the site of vesicle/autophagosome formation. Required for the Cvt vesicles completion.</text>
</comment>
<evidence type="ECO:0000256" key="9">
    <source>
        <dbReference type="SAM" id="MobiDB-lite"/>
    </source>
</evidence>
<feature type="compositionally biased region" description="Polar residues" evidence="9">
    <location>
        <begin position="1039"/>
        <end position="1048"/>
    </location>
</feature>
<dbReference type="GO" id="GO:0034727">
    <property type="term" value="P:piecemeal microautophagy of the nucleus"/>
    <property type="evidence" value="ECO:0007669"/>
    <property type="project" value="TreeGrafter"/>
</dbReference>
<dbReference type="GO" id="GO:0060090">
    <property type="term" value="F:molecular adaptor activity"/>
    <property type="evidence" value="ECO:0007669"/>
    <property type="project" value="TreeGrafter"/>
</dbReference>
<comment type="similarity">
    <text evidence="1 7">Belongs to the ATG11 family.</text>
</comment>
<keyword evidence="5 7" id="KW-0072">Autophagy</keyword>